<dbReference type="Pfam" id="PF00171">
    <property type="entry name" value="Aldedh"/>
    <property type="match status" value="1"/>
</dbReference>
<dbReference type="Proteomes" id="UP000198432">
    <property type="component" value="Unassembled WGS sequence"/>
</dbReference>
<dbReference type="InterPro" id="IPR016160">
    <property type="entry name" value="Ald_DH_CS_CYS"/>
</dbReference>
<name>A0A239BS71_9BACT</name>
<dbReference type="InterPro" id="IPR016161">
    <property type="entry name" value="Ald_DH/histidinol_DH"/>
</dbReference>
<dbReference type="Gene3D" id="3.40.605.10">
    <property type="entry name" value="Aldehyde Dehydrogenase, Chain A, domain 1"/>
    <property type="match status" value="1"/>
</dbReference>
<gene>
    <name evidence="4" type="ORF">SAMN06296052_102115</name>
</gene>
<keyword evidence="5" id="KW-1185">Reference proteome</keyword>
<dbReference type="PANTHER" id="PTHR43353">
    <property type="entry name" value="SUCCINATE-SEMIALDEHYDE DEHYDROGENASE, MITOCHONDRIAL"/>
    <property type="match status" value="1"/>
</dbReference>
<dbReference type="CDD" id="cd07082">
    <property type="entry name" value="ALDH_F11_NP-GAPDH"/>
    <property type="match status" value="1"/>
</dbReference>
<evidence type="ECO:0000313" key="5">
    <source>
        <dbReference type="Proteomes" id="UP000198432"/>
    </source>
</evidence>
<dbReference type="PROSITE" id="PS00070">
    <property type="entry name" value="ALDEHYDE_DEHYDR_CYS"/>
    <property type="match status" value="1"/>
</dbReference>
<dbReference type="PANTHER" id="PTHR43353:SF5">
    <property type="entry name" value="SUCCINATE-SEMIALDEHYDE DEHYDROGENASE, MITOCHONDRIAL"/>
    <property type="match status" value="1"/>
</dbReference>
<evidence type="ECO:0000256" key="2">
    <source>
        <dbReference type="ARBA" id="ARBA00023002"/>
    </source>
</evidence>
<evidence type="ECO:0000256" key="1">
    <source>
        <dbReference type="ARBA" id="ARBA00009986"/>
    </source>
</evidence>
<evidence type="ECO:0000313" key="4">
    <source>
        <dbReference type="EMBL" id="SNS10261.1"/>
    </source>
</evidence>
<dbReference type="GO" id="GO:0016620">
    <property type="term" value="F:oxidoreductase activity, acting on the aldehyde or oxo group of donors, NAD or NADP as acceptor"/>
    <property type="evidence" value="ECO:0007669"/>
    <property type="project" value="InterPro"/>
</dbReference>
<dbReference type="InterPro" id="IPR016163">
    <property type="entry name" value="Ald_DH_C"/>
</dbReference>
<dbReference type="EMBL" id="FZOQ01000002">
    <property type="protein sequence ID" value="SNS10261.1"/>
    <property type="molecule type" value="Genomic_DNA"/>
</dbReference>
<accession>A0A239BS71</accession>
<comment type="similarity">
    <text evidence="1">Belongs to the aldehyde dehydrogenase family.</text>
</comment>
<proteinExistence type="inferred from homology"/>
<dbReference type="OrthoDB" id="9762913at2"/>
<dbReference type="RefSeq" id="WP_089317603.1">
    <property type="nucleotide sequence ID" value="NZ_FZOQ01000002.1"/>
</dbReference>
<evidence type="ECO:0000259" key="3">
    <source>
        <dbReference type="Pfam" id="PF00171"/>
    </source>
</evidence>
<dbReference type="SUPFAM" id="SSF53720">
    <property type="entry name" value="ALDH-like"/>
    <property type="match status" value="1"/>
</dbReference>
<organism evidence="4 5">
    <name type="scientific">Pontibacter ummariensis</name>
    <dbReference type="NCBI Taxonomy" id="1610492"/>
    <lineage>
        <taxon>Bacteria</taxon>
        <taxon>Pseudomonadati</taxon>
        <taxon>Bacteroidota</taxon>
        <taxon>Cytophagia</taxon>
        <taxon>Cytophagales</taxon>
        <taxon>Hymenobacteraceae</taxon>
        <taxon>Pontibacter</taxon>
    </lineage>
</organism>
<dbReference type="InterPro" id="IPR016162">
    <property type="entry name" value="Ald_DH_N"/>
</dbReference>
<dbReference type="AlphaFoldDB" id="A0A239BS71"/>
<dbReference type="InterPro" id="IPR015590">
    <property type="entry name" value="Aldehyde_DH_dom"/>
</dbReference>
<sequence length="549" mass="61189">MSVTEFAANATEEQVKAIFVEEDQIPEEFKLKQEIHQREYLSNGEMKQWEGDMHTVYSPVAVKTAEGYKRKVIGTYPVCTEIEAMESLAAAVAAYDNGRGQWPTMSVQDRIRCVEQFTHKMIEQKDLVVKLIMWEIGKSVADSVKEFDRTVEYIYATIDALKDIDRDSSRFVIEQGIVAQIRRSPLGVVLCMGPFNYPLNETFTTLIPALIMGNTLLFKPPKHGTLLHYPLLEAFKECFPKGVVNTIYGRGHAIVPALMQSGKINVLTLIGSSKVADELKKLHPKVNRLRAILGLDAKNAAIVTENADIDLAVSETVLGALSFNGQRCTALKIIFVHRSKVDQFLQQLSEAVGKLKIGMPWEKGVALTPLPEPQKPAYLKDLIDDAVANGARVVNEGGGTAFESFVYPAVLYPVNKDMKVYREEQFGPIIPVIAFDDLEEPIEYLIESTHGQQVSIFSSDPTETASLIDPLVNQVSRVNINCQCQRGPDVFPFTGRKDSAEGTLSVVDALRSFSIRSLVATKLNENNKHLINEIVKEENSNFLSTKYIF</sequence>
<feature type="domain" description="Aldehyde dehydrogenase" evidence="3">
    <location>
        <begin position="66"/>
        <end position="514"/>
    </location>
</feature>
<dbReference type="InterPro" id="IPR050740">
    <property type="entry name" value="Aldehyde_DH_Superfamily"/>
</dbReference>
<dbReference type="Gene3D" id="3.40.309.10">
    <property type="entry name" value="Aldehyde Dehydrogenase, Chain A, domain 2"/>
    <property type="match status" value="1"/>
</dbReference>
<reference evidence="5" key="1">
    <citation type="submission" date="2017-06" db="EMBL/GenBank/DDBJ databases">
        <authorList>
            <person name="Varghese N."/>
            <person name="Submissions S."/>
        </authorList>
    </citation>
    <scope>NUCLEOTIDE SEQUENCE [LARGE SCALE GENOMIC DNA]</scope>
    <source>
        <strain evidence="5">NKM1</strain>
    </source>
</reference>
<protein>
    <submittedName>
        <fullName evidence="4">Acyl-CoA reductase</fullName>
    </submittedName>
</protein>
<keyword evidence="2" id="KW-0560">Oxidoreductase</keyword>